<accession>A0A9N7YKC8</accession>
<evidence type="ECO:0000313" key="1">
    <source>
        <dbReference type="EMBL" id="CAB1428823.1"/>
    </source>
</evidence>
<sequence length="145" mass="15557">MDDTSPPSPTQPEVKPNYHRTVDFVLGVSLEPPTLCCEPQAAPSHTDAHSADVTGSMLLVPCPNSRELSSAGEMVLEAMASLIRGIIHQHEGSQSAPGSGCCHKGVTAARRAQPGTTKTQMSLVTTRTQRKKFNTHRLINKSEGR</sequence>
<dbReference type="Proteomes" id="UP001153269">
    <property type="component" value="Unassembled WGS sequence"/>
</dbReference>
<dbReference type="EMBL" id="CADEAL010001091">
    <property type="protein sequence ID" value="CAB1428823.1"/>
    <property type="molecule type" value="Genomic_DNA"/>
</dbReference>
<organism evidence="1 2">
    <name type="scientific">Pleuronectes platessa</name>
    <name type="common">European plaice</name>
    <dbReference type="NCBI Taxonomy" id="8262"/>
    <lineage>
        <taxon>Eukaryota</taxon>
        <taxon>Metazoa</taxon>
        <taxon>Chordata</taxon>
        <taxon>Craniata</taxon>
        <taxon>Vertebrata</taxon>
        <taxon>Euteleostomi</taxon>
        <taxon>Actinopterygii</taxon>
        <taxon>Neopterygii</taxon>
        <taxon>Teleostei</taxon>
        <taxon>Neoteleostei</taxon>
        <taxon>Acanthomorphata</taxon>
        <taxon>Carangaria</taxon>
        <taxon>Pleuronectiformes</taxon>
        <taxon>Pleuronectoidei</taxon>
        <taxon>Pleuronectidae</taxon>
        <taxon>Pleuronectes</taxon>
    </lineage>
</organism>
<keyword evidence="2" id="KW-1185">Reference proteome</keyword>
<name>A0A9N7YKC8_PLEPL</name>
<dbReference type="AlphaFoldDB" id="A0A9N7YKC8"/>
<protein>
    <submittedName>
        <fullName evidence="1">Uncharacterized protein</fullName>
    </submittedName>
</protein>
<reference evidence="1" key="1">
    <citation type="submission" date="2020-03" db="EMBL/GenBank/DDBJ databases">
        <authorList>
            <person name="Weist P."/>
        </authorList>
    </citation>
    <scope>NUCLEOTIDE SEQUENCE</scope>
</reference>
<evidence type="ECO:0000313" key="2">
    <source>
        <dbReference type="Proteomes" id="UP001153269"/>
    </source>
</evidence>
<comment type="caution">
    <text evidence="1">The sequence shown here is derived from an EMBL/GenBank/DDBJ whole genome shotgun (WGS) entry which is preliminary data.</text>
</comment>
<gene>
    <name evidence="1" type="ORF">PLEPLA_LOCUS16798</name>
</gene>
<proteinExistence type="predicted"/>